<dbReference type="InterPro" id="IPR050137">
    <property type="entry name" value="PyrR_bifunctional"/>
</dbReference>
<dbReference type="EMBL" id="JABUKG010000001">
    <property type="protein sequence ID" value="MBY6319430.1"/>
    <property type="molecule type" value="Genomic_DNA"/>
</dbReference>
<dbReference type="GO" id="GO:0004845">
    <property type="term" value="F:uracil phosphoribosyltransferase activity"/>
    <property type="evidence" value="ECO:0007669"/>
    <property type="project" value="UniProtKB-EC"/>
</dbReference>
<dbReference type="HAMAP" id="MF_01219">
    <property type="entry name" value="PyrR"/>
    <property type="match status" value="1"/>
</dbReference>
<dbReference type="InterPro" id="IPR000836">
    <property type="entry name" value="PRTase_dom"/>
</dbReference>
<organism evidence="7 8">
    <name type="scientific">Rhodococcoides kroppenstedtii</name>
    <dbReference type="NCBI Taxonomy" id="293050"/>
    <lineage>
        <taxon>Bacteria</taxon>
        <taxon>Bacillati</taxon>
        <taxon>Actinomycetota</taxon>
        <taxon>Actinomycetes</taxon>
        <taxon>Mycobacteriales</taxon>
        <taxon>Nocardiaceae</taxon>
        <taxon>Rhodococcoides</taxon>
    </lineage>
</organism>
<dbReference type="EC" id="2.4.2.9" evidence="4"/>
<dbReference type="InterPro" id="IPR029057">
    <property type="entry name" value="PRTase-like"/>
</dbReference>
<comment type="caution">
    <text evidence="7">The sequence shown here is derived from an EMBL/GenBank/DDBJ whole genome shotgun (WGS) entry which is preliminary data.</text>
</comment>
<dbReference type="NCBIfam" id="NF003549">
    <property type="entry name" value="PRK05205.1-5"/>
    <property type="match status" value="1"/>
</dbReference>
<keyword evidence="4 7" id="KW-0808">Transferase</keyword>
<dbReference type="PANTHER" id="PTHR11608:SF0">
    <property type="entry name" value="BIFUNCTIONAL PROTEIN PYRR"/>
    <property type="match status" value="1"/>
</dbReference>
<proteinExistence type="inferred from homology"/>
<evidence type="ECO:0000256" key="2">
    <source>
        <dbReference type="ARBA" id="ARBA00023015"/>
    </source>
</evidence>
<protein>
    <recommendedName>
        <fullName evidence="4">Bifunctional protein PyrR</fullName>
    </recommendedName>
    <domain>
        <recommendedName>
            <fullName evidence="4">Pyrimidine operon regulatory protein</fullName>
        </recommendedName>
    </domain>
    <domain>
        <recommendedName>
            <fullName evidence="4">Uracil phosphoribosyltransferase</fullName>
            <shortName evidence="4">UPRTase</shortName>
            <ecNumber evidence="4">2.4.2.9</ecNumber>
        </recommendedName>
    </domain>
</protein>
<keyword evidence="2 4" id="KW-0805">Transcription regulation</keyword>
<comment type="function">
    <text evidence="4">Regulates the transcription of the pyrimidine nucleotide (pyr) operon in response to exogenous pyrimidines.</text>
</comment>
<comment type="catalytic activity">
    <reaction evidence="4">
        <text>UMP + diphosphate = 5-phospho-alpha-D-ribose 1-diphosphate + uracil</text>
        <dbReference type="Rhea" id="RHEA:13017"/>
        <dbReference type="ChEBI" id="CHEBI:17568"/>
        <dbReference type="ChEBI" id="CHEBI:33019"/>
        <dbReference type="ChEBI" id="CHEBI:57865"/>
        <dbReference type="ChEBI" id="CHEBI:58017"/>
        <dbReference type="EC" id="2.4.2.9"/>
    </reaction>
</comment>
<dbReference type="PANTHER" id="PTHR11608">
    <property type="entry name" value="BIFUNCTIONAL PROTEIN PYRR"/>
    <property type="match status" value="1"/>
</dbReference>
<feature type="short sequence motif" description="PRPP-binding" evidence="4">
    <location>
        <begin position="134"/>
        <end position="146"/>
    </location>
</feature>
<evidence type="ECO:0000256" key="1">
    <source>
        <dbReference type="ARBA" id="ARBA00005565"/>
    </source>
</evidence>
<evidence type="ECO:0000259" key="6">
    <source>
        <dbReference type="Pfam" id="PF00156"/>
    </source>
</evidence>
<comment type="function">
    <text evidence="4">Also displays a weak uracil phosphoribosyltransferase activity which is not physiologically significant.</text>
</comment>
<gene>
    <name evidence="4 7" type="primary">pyrR</name>
    <name evidence="7" type="ORF">HQ605_01185</name>
</gene>
<reference evidence="7 8" key="1">
    <citation type="submission" date="2020-06" db="EMBL/GenBank/DDBJ databases">
        <title>Taxonomy, biology and ecology of Rhodococcus bacteria occurring in California pistachio and other woody hosts as revealed by genome sequence analyses.</title>
        <authorList>
            <person name="Gai Y."/>
            <person name="Riely B."/>
        </authorList>
    </citation>
    <scope>NUCLEOTIDE SEQUENCE [LARGE SCALE GENOMIC DNA]</scope>
    <source>
        <strain evidence="7 8">BP-284</strain>
    </source>
</reference>
<dbReference type="Gene3D" id="3.40.50.2020">
    <property type="match status" value="1"/>
</dbReference>
<evidence type="ECO:0000256" key="5">
    <source>
        <dbReference type="SAM" id="MobiDB-lite"/>
    </source>
</evidence>
<dbReference type="CDD" id="cd06223">
    <property type="entry name" value="PRTases_typeI"/>
    <property type="match status" value="1"/>
</dbReference>
<sequence length="221" mass="23826">MLDSARSTSFNDPSREAEKEVPFLVSDDENATQHSRELLSAADVGRTVARMAHQIIEKTAVGSDGAPPLILIGIPTRGSILAQRLAARIEEFAGTRPPVGSLDITLYRDDLRSKPHRALERTSVPDTGVDGALVVLVDDVLFSGRSVRAALDALRDLGRPRAVQLAVLVDRGHRELPLRADYVGKNVPTARSEDVSVLLVEHDGRDGVELRSAGSAGEDLR</sequence>
<feature type="region of interest" description="Disordered" evidence="5">
    <location>
        <begin position="1"/>
        <end position="29"/>
    </location>
</feature>
<evidence type="ECO:0000256" key="4">
    <source>
        <dbReference type="HAMAP-Rule" id="MF_01219"/>
    </source>
</evidence>
<feature type="domain" description="Phosphoribosyltransferase" evidence="6">
    <location>
        <begin position="37"/>
        <end position="186"/>
    </location>
</feature>
<dbReference type="Proteomes" id="UP001520140">
    <property type="component" value="Unassembled WGS sequence"/>
</dbReference>
<dbReference type="SUPFAM" id="SSF53271">
    <property type="entry name" value="PRTase-like"/>
    <property type="match status" value="1"/>
</dbReference>
<dbReference type="Pfam" id="PF00156">
    <property type="entry name" value="Pribosyltran"/>
    <property type="match status" value="1"/>
</dbReference>
<evidence type="ECO:0000256" key="3">
    <source>
        <dbReference type="ARBA" id="ARBA00023163"/>
    </source>
</evidence>
<comment type="similarity">
    <text evidence="1 4">Belongs to the purine/pyrimidine phosphoribosyltransferase family. PyrR subfamily.</text>
</comment>
<evidence type="ECO:0000313" key="7">
    <source>
        <dbReference type="EMBL" id="MBY6319430.1"/>
    </source>
</evidence>
<feature type="compositionally biased region" description="Polar residues" evidence="5">
    <location>
        <begin position="1"/>
        <end position="12"/>
    </location>
</feature>
<evidence type="ECO:0000313" key="8">
    <source>
        <dbReference type="Proteomes" id="UP001520140"/>
    </source>
</evidence>
<keyword evidence="8" id="KW-1185">Reference proteome</keyword>
<name>A0ABS7NN51_9NOCA</name>
<dbReference type="NCBIfam" id="NF003547">
    <property type="entry name" value="PRK05205.1-3"/>
    <property type="match status" value="1"/>
</dbReference>
<keyword evidence="4 7" id="KW-0328">Glycosyltransferase</keyword>
<dbReference type="InterPro" id="IPR023050">
    <property type="entry name" value="PyrR"/>
</dbReference>
<keyword evidence="3 4" id="KW-0804">Transcription</keyword>
<accession>A0ABS7NN51</accession>